<dbReference type="PANTHER" id="PTHR10634">
    <property type="entry name" value="AN1-TYPE ZINC FINGER PROTEIN"/>
    <property type="match status" value="1"/>
</dbReference>
<sequence length="168" mass="19558">TTNKKKKKLEQKSTEIQKVDSNEDKEEENDAKKEQKKKNRCWQCQKKIPLAGRFGCKCDCFAFPTLFLGLQEFSCLGFSQKKKKKKKNNPFSFCCCFQFNYYFAKGNIINQQSFHFFFFVCVNSLGYVFCSAHRFPDSHSCGFDYKEAQIKKLDAMNPVVAPSKVDKI</sequence>
<dbReference type="Proteomes" id="UP000023152">
    <property type="component" value="Unassembled WGS sequence"/>
</dbReference>
<organism evidence="2 3">
    <name type="scientific">Reticulomyxa filosa</name>
    <dbReference type="NCBI Taxonomy" id="46433"/>
    <lineage>
        <taxon>Eukaryota</taxon>
        <taxon>Sar</taxon>
        <taxon>Rhizaria</taxon>
        <taxon>Retaria</taxon>
        <taxon>Foraminifera</taxon>
        <taxon>Monothalamids</taxon>
        <taxon>Reticulomyxidae</taxon>
        <taxon>Reticulomyxa</taxon>
    </lineage>
</organism>
<dbReference type="SUPFAM" id="SSF118310">
    <property type="entry name" value="AN1-like Zinc finger"/>
    <property type="match status" value="2"/>
</dbReference>
<protein>
    <submittedName>
        <fullName evidence="2">Uncharacterized protein</fullName>
    </submittedName>
</protein>
<keyword evidence="3" id="KW-1185">Reference proteome</keyword>
<accession>X6MZ98</accession>
<comment type="caution">
    <text evidence="2">The sequence shown here is derived from an EMBL/GenBank/DDBJ whole genome shotgun (WGS) entry which is preliminary data.</text>
</comment>
<dbReference type="AlphaFoldDB" id="X6MZ98"/>
<dbReference type="Gene3D" id="4.10.1110.10">
    <property type="entry name" value="AN1-like Zinc finger"/>
    <property type="match status" value="2"/>
</dbReference>
<name>X6MZ98_RETFI</name>
<dbReference type="InterPro" id="IPR050652">
    <property type="entry name" value="AN1_A20_ZnFinger"/>
</dbReference>
<dbReference type="EMBL" id="ASPP01014364">
    <property type="protein sequence ID" value="ETO18819.1"/>
    <property type="molecule type" value="Genomic_DNA"/>
</dbReference>
<dbReference type="OrthoDB" id="428577at2759"/>
<feature type="region of interest" description="Disordered" evidence="1">
    <location>
        <begin position="1"/>
        <end position="34"/>
    </location>
</feature>
<evidence type="ECO:0000313" key="3">
    <source>
        <dbReference type="Proteomes" id="UP000023152"/>
    </source>
</evidence>
<feature type="non-terminal residue" evidence="2">
    <location>
        <position position="1"/>
    </location>
</feature>
<gene>
    <name evidence="2" type="ORF">RFI_18429</name>
</gene>
<evidence type="ECO:0000313" key="2">
    <source>
        <dbReference type="EMBL" id="ETO18819.1"/>
    </source>
</evidence>
<proteinExistence type="predicted"/>
<evidence type="ECO:0000256" key="1">
    <source>
        <dbReference type="SAM" id="MobiDB-lite"/>
    </source>
</evidence>
<feature type="compositionally biased region" description="Basic and acidic residues" evidence="1">
    <location>
        <begin position="10"/>
        <end position="22"/>
    </location>
</feature>
<reference evidence="2 3" key="1">
    <citation type="journal article" date="2013" name="Curr. Biol.">
        <title>The Genome of the Foraminiferan Reticulomyxa filosa.</title>
        <authorList>
            <person name="Glockner G."/>
            <person name="Hulsmann N."/>
            <person name="Schleicher M."/>
            <person name="Noegel A.A."/>
            <person name="Eichinger L."/>
            <person name="Gallinger C."/>
            <person name="Pawlowski J."/>
            <person name="Sierra R."/>
            <person name="Euteneuer U."/>
            <person name="Pillet L."/>
            <person name="Moustafa A."/>
            <person name="Platzer M."/>
            <person name="Groth M."/>
            <person name="Szafranski K."/>
            <person name="Schliwa M."/>
        </authorList>
    </citation>
    <scope>NUCLEOTIDE SEQUENCE [LARGE SCALE GENOMIC DNA]</scope>
</reference>
<dbReference type="InterPro" id="IPR035896">
    <property type="entry name" value="AN1-like_Znf"/>
</dbReference>